<name>A0ABM3N6I8_GALME</name>
<organism evidence="2 3">
    <name type="scientific">Galleria mellonella</name>
    <name type="common">Greater wax moth</name>
    <dbReference type="NCBI Taxonomy" id="7137"/>
    <lineage>
        <taxon>Eukaryota</taxon>
        <taxon>Metazoa</taxon>
        <taxon>Ecdysozoa</taxon>
        <taxon>Arthropoda</taxon>
        <taxon>Hexapoda</taxon>
        <taxon>Insecta</taxon>
        <taxon>Pterygota</taxon>
        <taxon>Neoptera</taxon>
        <taxon>Endopterygota</taxon>
        <taxon>Lepidoptera</taxon>
        <taxon>Glossata</taxon>
        <taxon>Ditrysia</taxon>
        <taxon>Pyraloidea</taxon>
        <taxon>Pyralidae</taxon>
        <taxon>Galleriinae</taxon>
        <taxon>Galleria</taxon>
    </lineage>
</organism>
<dbReference type="PANTHER" id="PTHR23161">
    <property type="entry name" value="PROTEIN CIP2A"/>
    <property type="match status" value="1"/>
</dbReference>
<evidence type="ECO:0000313" key="2">
    <source>
        <dbReference type="Proteomes" id="UP001652740"/>
    </source>
</evidence>
<sequence length="806" mass="90158">MEVDGAENWNNNLSDGGKFANLKAFVTAAREFEATHSESAVNLMTRYLGLVASSCDLTIFSPGRSEVCAFFSSLWRVMCDGRGPHWAGVAVLARAAIEPSARHALTHTYKFMPILSRLLSDTISNDKKIKVLSVMQEISYGIKISWQESYLSGLMKRLTDWITQPMLEPQHRTIGHKSLTVLVNVCYGNLPAIYALMRTVDTKDFVVHLINLKDGGYGGVETCRLLLCLTGASRGVASTRQQDVHGYLCCTLRTFNKAIAEKDATQLLHAYTFINDLCTDNNLKGYVLTYPHFTAALKDALKDLDSLCKVTSDDAEESEQAYGCLQNALKFLTVLVNLDLYTLRCHHIQLVCLCMKASQMCLPESLELFAAIVLQYRDEGRLPQDLISVISDGLPSLLVPPALEPGKAGLQWLQVVGALCETSETQERVLNEVTPDTFEDTLHNVLHYTSQTGALGSEAAQAAVVVSCRSALALAPLAPRWAAALDRLLAHHQIRKLLCAGLTGGNGSRRRQILQLVKHHYFPSDQMNQVFGDFSLFLKEVSEVGIMTGRIKIVGQLADTLRSGKISDIATSSVMELYGYKMTCLEQRLHSQSVALQGASEHMASLQHSLAMLQATNTSQQNVLYTTQMQNEKHKKRIDELHKQLEDAETTLRAFRAKLAAERLDKENQKDNLQKEFRVQLTNLENEMKSREKAAEERVRQSEVENKALQKKLEQQTNKNSELAGVLIKFEERVKQRDKRLEDAAAAESALKRDLEHRDTMIKQLEKTVAERENRLYQVTSQLEEMKRVQEMVAKLMSKSTSTTNS</sequence>
<dbReference type="InterPro" id="IPR042510">
    <property type="entry name" value="CIP2A"/>
</dbReference>
<proteinExistence type="predicted"/>
<accession>A0ABM3N6I8</accession>
<evidence type="ECO:0000256" key="1">
    <source>
        <dbReference type="SAM" id="Coils"/>
    </source>
</evidence>
<reference evidence="3" key="1">
    <citation type="submission" date="2025-08" db="UniProtKB">
        <authorList>
            <consortium name="RefSeq"/>
        </authorList>
    </citation>
    <scope>IDENTIFICATION</scope>
    <source>
        <tissue evidence="3">Whole larvae</tissue>
    </source>
</reference>
<evidence type="ECO:0000313" key="3">
    <source>
        <dbReference type="RefSeq" id="XP_052759204.1"/>
    </source>
</evidence>
<dbReference type="PANTHER" id="PTHR23161:SF2">
    <property type="entry name" value="PROTEIN CIP2A"/>
    <property type="match status" value="1"/>
</dbReference>
<dbReference type="RefSeq" id="XP_052759204.1">
    <property type="nucleotide sequence ID" value="XM_052903244.1"/>
</dbReference>
<feature type="coiled-coil region" evidence="1">
    <location>
        <begin position="631"/>
        <end position="726"/>
    </location>
</feature>
<keyword evidence="1" id="KW-0175">Coiled coil</keyword>
<dbReference type="Proteomes" id="UP001652740">
    <property type="component" value="Unplaced"/>
</dbReference>
<gene>
    <name evidence="3" type="primary">LOC113511091</name>
</gene>
<protein>
    <submittedName>
        <fullName evidence="3">Uncharacterized protein LOC113511091</fullName>
    </submittedName>
</protein>
<keyword evidence="2" id="KW-1185">Reference proteome</keyword>
<dbReference type="GeneID" id="113511091"/>